<keyword evidence="4 9" id="KW-0808">Transferase</keyword>
<organism evidence="9 10">
    <name type="scientific">Bacillus altitudinis</name>
    <dbReference type="NCBI Taxonomy" id="293387"/>
    <lineage>
        <taxon>Bacteria</taxon>
        <taxon>Bacillati</taxon>
        <taxon>Bacillota</taxon>
        <taxon>Bacilli</taxon>
        <taxon>Bacillales</taxon>
        <taxon>Bacillaceae</taxon>
        <taxon>Bacillus</taxon>
    </lineage>
</organism>
<dbReference type="InterPro" id="IPR051819">
    <property type="entry name" value="PTS_sugar-specific_EIIB"/>
</dbReference>
<dbReference type="PROSITE" id="PS51100">
    <property type="entry name" value="PTS_EIIB_TYPE_3"/>
    <property type="match status" value="1"/>
</dbReference>
<dbReference type="Pfam" id="PF02302">
    <property type="entry name" value="PTS_IIB"/>
    <property type="match status" value="1"/>
</dbReference>
<dbReference type="SUPFAM" id="SSF52794">
    <property type="entry name" value="PTS system IIB component-like"/>
    <property type="match status" value="1"/>
</dbReference>
<gene>
    <name evidence="9" type="ORF">BACI348_41373</name>
</gene>
<evidence type="ECO:0000256" key="3">
    <source>
        <dbReference type="ARBA" id="ARBA00022597"/>
    </source>
</evidence>
<dbReference type="GO" id="GO:0008982">
    <property type="term" value="F:protein-N(PI)-phosphohistidine-sugar phosphotransferase activity"/>
    <property type="evidence" value="ECO:0007669"/>
    <property type="project" value="InterPro"/>
</dbReference>
<feature type="domain" description="PTS EIIB type-3" evidence="8">
    <location>
        <begin position="26"/>
        <end position="128"/>
    </location>
</feature>
<dbReference type="CDD" id="cd05564">
    <property type="entry name" value="PTS_IIB_chitobiose_lichenan"/>
    <property type="match status" value="1"/>
</dbReference>
<evidence type="ECO:0000313" key="10">
    <source>
        <dbReference type="Proteomes" id="UP000433089"/>
    </source>
</evidence>
<dbReference type="EMBL" id="CABWLH010000009">
    <property type="protein sequence ID" value="VXB71500.1"/>
    <property type="molecule type" value="Genomic_DNA"/>
</dbReference>
<protein>
    <submittedName>
        <fullName evidence="9">Pts cellobiose-specific iib component</fullName>
        <ecNumber evidence="9">2.7.1.-</ecNumber>
    </submittedName>
</protein>
<dbReference type="EC" id="2.7.1.-" evidence="9"/>
<dbReference type="Gene3D" id="3.40.50.2300">
    <property type="match status" value="1"/>
</dbReference>
<feature type="modified residue" description="Phosphocysteine; by EIIA" evidence="7">
    <location>
        <position position="33"/>
    </location>
</feature>
<dbReference type="InterPro" id="IPR036095">
    <property type="entry name" value="PTS_EIIB-like_sf"/>
</dbReference>
<evidence type="ECO:0000256" key="2">
    <source>
        <dbReference type="ARBA" id="ARBA00022553"/>
    </source>
</evidence>
<sequence length="128" mass="14389">MSRHLKIKIYNINWKRFYYNNGVREMKRILLACSSGMSTSLLVTKMKAHAESIGEEAEIWAVGQDQAKKEMAHADVVLIGPQMSFLKGDLQKEAQKYGIEVEVIDMQAYGLADGQKAYEQAVSLMGES</sequence>
<accession>A0A1K1YTN3</accession>
<proteinExistence type="predicted"/>
<dbReference type="Proteomes" id="UP000433089">
    <property type="component" value="Unassembled WGS sequence"/>
</dbReference>
<evidence type="ECO:0000256" key="1">
    <source>
        <dbReference type="ARBA" id="ARBA00022448"/>
    </source>
</evidence>
<keyword evidence="1" id="KW-0813">Transport</keyword>
<evidence type="ECO:0000256" key="7">
    <source>
        <dbReference type="PROSITE-ProRule" id="PRU00423"/>
    </source>
</evidence>
<evidence type="ECO:0000256" key="4">
    <source>
        <dbReference type="ARBA" id="ARBA00022679"/>
    </source>
</evidence>
<name>A0A1K1YTN3_BACAB</name>
<evidence type="ECO:0000256" key="5">
    <source>
        <dbReference type="ARBA" id="ARBA00022683"/>
    </source>
</evidence>
<keyword evidence="5" id="KW-0598">Phosphotransferase system</keyword>
<evidence type="ECO:0000259" key="8">
    <source>
        <dbReference type="PROSITE" id="PS51100"/>
    </source>
</evidence>
<dbReference type="InterPro" id="IPR013012">
    <property type="entry name" value="PTS_EIIB_3"/>
</dbReference>
<dbReference type="InterPro" id="IPR003501">
    <property type="entry name" value="PTS_EIIB_2/3"/>
</dbReference>
<dbReference type="AlphaFoldDB" id="A0A1K1YTN3"/>
<keyword evidence="6" id="KW-0418">Kinase</keyword>
<keyword evidence="3" id="KW-0762">Sugar transport</keyword>
<accession>A0A653T2X6</accession>
<keyword evidence="2" id="KW-0597">Phosphoprotein</keyword>
<evidence type="ECO:0000313" key="9">
    <source>
        <dbReference type="EMBL" id="VXB71500.1"/>
    </source>
</evidence>
<reference evidence="9 10" key="1">
    <citation type="submission" date="2019-10" db="EMBL/GenBank/DDBJ databases">
        <authorList>
            <person name="Karimi E."/>
        </authorList>
    </citation>
    <scope>NUCLEOTIDE SEQUENCE [LARGE SCALE GENOMIC DNA]</scope>
    <source>
        <strain evidence="9">Bacillus sp. 348</strain>
    </source>
</reference>
<dbReference type="GO" id="GO:0016301">
    <property type="term" value="F:kinase activity"/>
    <property type="evidence" value="ECO:0007669"/>
    <property type="project" value="UniProtKB-KW"/>
</dbReference>
<dbReference type="PANTHER" id="PTHR34581:SF2">
    <property type="entry name" value="PTS SYSTEM N,N'-DIACETYLCHITOBIOSE-SPECIFIC EIIB COMPONENT"/>
    <property type="match status" value="1"/>
</dbReference>
<dbReference type="PANTHER" id="PTHR34581">
    <property type="entry name" value="PTS SYSTEM N,N'-DIACETYLCHITOBIOSE-SPECIFIC EIIB COMPONENT"/>
    <property type="match status" value="1"/>
</dbReference>
<evidence type="ECO:0000256" key="6">
    <source>
        <dbReference type="ARBA" id="ARBA00022777"/>
    </source>
</evidence>
<dbReference type="GO" id="GO:0009401">
    <property type="term" value="P:phosphoenolpyruvate-dependent sugar phosphotransferase system"/>
    <property type="evidence" value="ECO:0007669"/>
    <property type="project" value="UniProtKB-KW"/>
</dbReference>